<evidence type="ECO:0000313" key="3">
    <source>
        <dbReference type="EMBL" id="MBB5061334.1"/>
    </source>
</evidence>
<proteinExistence type="predicted"/>
<feature type="domain" description="DUF4904" evidence="2">
    <location>
        <begin position="63"/>
        <end position="153"/>
    </location>
</feature>
<evidence type="ECO:0000313" key="4">
    <source>
        <dbReference type="Proteomes" id="UP000540989"/>
    </source>
</evidence>
<dbReference type="Proteomes" id="UP000540989">
    <property type="component" value="Unassembled WGS sequence"/>
</dbReference>
<organism evidence="3 4">
    <name type="scientific">Granulicella aggregans</name>
    <dbReference type="NCBI Taxonomy" id="474949"/>
    <lineage>
        <taxon>Bacteria</taxon>
        <taxon>Pseudomonadati</taxon>
        <taxon>Acidobacteriota</taxon>
        <taxon>Terriglobia</taxon>
        <taxon>Terriglobales</taxon>
        <taxon>Acidobacteriaceae</taxon>
        <taxon>Granulicella</taxon>
    </lineage>
</organism>
<keyword evidence="4" id="KW-1185">Reference proteome</keyword>
<sequence>MDLTRKRLERGKSPRPTNPKPRRREIEIAENAGGKIWVATLVNVRTLALRRTSEIIGNRGETMSREEKVALVEAYLDCFETKDLSKLSFAEDVTFEGPRMPMLAGRETVLGFLAHILPMVRNIQLKQHIVEDEYVATVFDMETANGVDHVFDRIRIVDGQIKSIHAFYYSEQTTEEQK</sequence>
<dbReference type="AlphaFoldDB" id="A0A7W7ZKM5"/>
<dbReference type="InterPro" id="IPR032710">
    <property type="entry name" value="NTF2-like_dom_sf"/>
</dbReference>
<dbReference type="GO" id="GO:0016853">
    <property type="term" value="F:isomerase activity"/>
    <property type="evidence" value="ECO:0007669"/>
    <property type="project" value="UniProtKB-KW"/>
</dbReference>
<evidence type="ECO:0000259" key="2">
    <source>
        <dbReference type="Pfam" id="PF16247"/>
    </source>
</evidence>
<accession>A0A7W7ZKM5</accession>
<dbReference type="SUPFAM" id="SSF54427">
    <property type="entry name" value="NTF2-like"/>
    <property type="match status" value="1"/>
</dbReference>
<dbReference type="RefSeq" id="WP_184224173.1">
    <property type="nucleotide sequence ID" value="NZ_JACHIP010000037.1"/>
</dbReference>
<dbReference type="Pfam" id="PF16247">
    <property type="entry name" value="DUF4904"/>
    <property type="match status" value="1"/>
</dbReference>
<feature type="compositionally biased region" description="Basic and acidic residues" evidence="1">
    <location>
        <begin position="1"/>
        <end position="12"/>
    </location>
</feature>
<gene>
    <name evidence="3" type="ORF">HDF16_006070</name>
</gene>
<dbReference type="EMBL" id="JACHIP010000037">
    <property type="protein sequence ID" value="MBB5061334.1"/>
    <property type="molecule type" value="Genomic_DNA"/>
</dbReference>
<keyword evidence="3" id="KW-0413">Isomerase</keyword>
<name>A0A7W7ZKM5_9BACT</name>
<evidence type="ECO:0000256" key="1">
    <source>
        <dbReference type="SAM" id="MobiDB-lite"/>
    </source>
</evidence>
<dbReference type="Gene3D" id="3.10.450.50">
    <property type="match status" value="1"/>
</dbReference>
<reference evidence="3 4" key="1">
    <citation type="submission" date="2020-08" db="EMBL/GenBank/DDBJ databases">
        <title>Genomic Encyclopedia of Type Strains, Phase IV (KMG-V): Genome sequencing to study the core and pangenomes of soil and plant-associated prokaryotes.</title>
        <authorList>
            <person name="Whitman W."/>
        </authorList>
    </citation>
    <scope>NUCLEOTIDE SEQUENCE [LARGE SCALE GENOMIC DNA]</scope>
    <source>
        <strain evidence="3 4">M8UP14</strain>
    </source>
</reference>
<feature type="region of interest" description="Disordered" evidence="1">
    <location>
        <begin position="1"/>
        <end position="22"/>
    </location>
</feature>
<protein>
    <submittedName>
        <fullName evidence="3">Ketosteroid isomerase-like protein</fullName>
    </submittedName>
</protein>
<comment type="caution">
    <text evidence="3">The sequence shown here is derived from an EMBL/GenBank/DDBJ whole genome shotgun (WGS) entry which is preliminary data.</text>
</comment>
<dbReference type="InterPro" id="IPR032596">
    <property type="entry name" value="DUF4904"/>
</dbReference>